<dbReference type="SMART" id="SM00855">
    <property type="entry name" value="PGAM"/>
    <property type="match status" value="1"/>
</dbReference>
<dbReference type="RefSeq" id="WP_345373318.1">
    <property type="nucleotide sequence ID" value="NZ_BAABJX010000048.1"/>
</dbReference>
<reference evidence="3" key="1">
    <citation type="journal article" date="2019" name="Int. J. Syst. Evol. Microbiol.">
        <title>The Global Catalogue of Microorganisms (GCM) 10K type strain sequencing project: providing services to taxonomists for standard genome sequencing and annotation.</title>
        <authorList>
            <consortium name="The Broad Institute Genomics Platform"/>
            <consortium name="The Broad Institute Genome Sequencing Center for Infectious Disease"/>
            <person name="Wu L."/>
            <person name="Ma J."/>
        </authorList>
    </citation>
    <scope>NUCLEOTIDE SEQUENCE [LARGE SCALE GENOMIC DNA]</scope>
    <source>
        <strain evidence="3">JCM 18326</strain>
    </source>
</reference>
<comment type="caution">
    <text evidence="2">The sequence shown here is derived from an EMBL/GenBank/DDBJ whole genome shotgun (WGS) entry which is preliminary data.</text>
</comment>
<evidence type="ECO:0000256" key="1">
    <source>
        <dbReference type="NCBIfam" id="TIGR03162"/>
    </source>
</evidence>
<dbReference type="CDD" id="cd07067">
    <property type="entry name" value="HP_PGM_like"/>
    <property type="match status" value="1"/>
</dbReference>
<accession>A0ABP9DG67</accession>
<dbReference type="Pfam" id="PF00300">
    <property type="entry name" value="His_Phos_1"/>
    <property type="match status" value="1"/>
</dbReference>
<dbReference type="InterPro" id="IPR050275">
    <property type="entry name" value="PGM_Phosphatase"/>
</dbReference>
<dbReference type="InterPro" id="IPR013078">
    <property type="entry name" value="His_Pase_superF_clade-1"/>
</dbReference>
<name>A0ABP9DG67_9BACT</name>
<keyword evidence="3" id="KW-1185">Reference proteome</keyword>
<dbReference type="Proteomes" id="UP001500298">
    <property type="component" value="Unassembled WGS sequence"/>
</dbReference>
<dbReference type="EMBL" id="BAABJX010000048">
    <property type="protein sequence ID" value="GAA4843470.1"/>
    <property type="molecule type" value="Genomic_DNA"/>
</dbReference>
<protein>
    <recommendedName>
        <fullName evidence="1">Alpha-ribazole phosphatase</fullName>
        <ecNumber evidence="1">3.1.3.73</ecNumber>
    </recommendedName>
</protein>
<evidence type="ECO:0000313" key="3">
    <source>
        <dbReference type="Proteomes" id="UP001500298"/>
    </source>
</evidence>
<dbReference type="PANTHER" id="PTHR48100">
    <property type="entry name" value="BROAD-SPECIFICITY PHOSPHATASE YOR283W-RELATED"/>
    <property type="match status" value="1"/>
</dbReference>
<dbReference type="EC" id="3.1.3.73" evidence="1"/>
<dbReference type="Gene3D" id="3.40.50.1240">
    <property type="entry name" value="Phosphoglycerate mutase-like"/>
    <property type="match status" value="1"/>
</dbReference>
<dbReference type="NCBIfam" id="TIGR03162">
    <property type="entry name" value="ribazole_cobC"/>
    <property type="match status" value="1"/>
</dbReference>
<sequence length="180" mass="20949">MEVYLIRHTTPDVPKGICYGQTDLNVHSSFLAEVNKIRKQFPYLSTTVDKVFSSPLQRCTLLAKELFPINIPLEVDDRLKELNFGEWEMKAWDEIPLKVLQPWMDDFVHTPTLGGESYLMLYQRLLQFIEDLKSTDLQKVVIVTHSGVIRAFKSYYDNTSLENSFEYQIPYGSVCQLIDF</sequence>
<dbReference type="PANTHER" id="PTHR48100:SF1">
    <property type="entry name" value="HISTIDINE PHOSPHATASE FAMILY PROTEIN-RELATED"/>
    <property type="match status" value="1"/>
</dbReference>
<gene>
    <name evidence="2" type="primary">cobC_1</name>
    <name evidence="2" type="ORF">GCM10023331_30520</name>
</gene>
<dbReference type="InterPro" id="IPR029033">
    <property type="entry name" value="His_PPase_superfam"/>
</dbReference>
<dbReference type="InterPro" id="IPR017578">
    <property type="entry name" value="Ribazole_CobC"/>
</dbReference>
<evidence type="ECO:0000313" key="2">
    <source>
        <dbReference type="EMBL" id="GAA4843470.1"/>
    </source>
</evidence>
<proteinExistence type="predicted"/>
<dbReference type="SUPFAM" id="SSF53254">
    <property type="entry name" value="Phosphoglycerate mutase-like"/>
    <property type="match status" value="1"/>
</dbReference>
<organism evidence="2 3">
    <name type="scientific">Algivirga pacifica</name>
    <dbReference type="NCBI Taxonomy" id="1162670"/>
    <lineage>
        <taxon>Bacteria</taxon>
        <taxon>Pseudomonadati</taxon>
        <taxon>Bacteroidota</taxon>
        <taxon>Cytophagia</taxon>
        <taxon>Cytophagales</taxon>
        <taxon>Flammeovirgaceae</taxon>
        <taxon>Algivirga</taxon>
    </lineage>
</organism>